<proteinExistence type="predicted"/>
<protein>
    <recommendedName>
        <fullName evidence="3">CUE domain-containing protein</fullName>
    </recommendedName>
</protein>
<dbReference type="Proteomes" id="UP001063166">
    <property type="component" value="Unassembled WGS sequence"/>
</dbReference>
<feature type="compositionally biased region" description="Basic and acidic residues" evidence="1">
    <location>
        <begin position="155"/>
        <end position="165"/>
    </location>
</feature>
<evidence type="ECO:0000259" key="3">
    <source>
        <dbReference type="PROSITE" id="PS51140"/>
    </source>
</evidence>
<feature type="domain" description="CUE" evidence="3">
    <location>
        <begin position="44"/>
        <end position="86"/>
    </location>
</feature>
<dbReference type="EMBL" id="BRPK01000009">
    <property type="protein sequence ID" value="GLB41060.1"/>
    <property type="molecule type" value="Genomic_DNA"/>
</dbReference>
<sequence length="194" mass="21480">MGEVVNVLVAFAVIVFIFRWATSGGDTVERRSATETLGFRPKPVTQVMIDTIANMFPDIPVDNVRYDLLRTGSVELTSNKILERGFLDAPPPAYYTLFPRDANAANTNRPPANAAGPARVPEKKPTDTLISRYNLQDRVAKAEPVPEEQIGGKAVWEDSPEKREASLKERKAQMILAARQRMLAQQQKSAATDN</sequence>
<organism evidence="4 5">
    <name type="scientific">Lyophyllum shimeji</name>
    <name type="common">Hon-shimeji</name>
    <name type="synonym">Tricholoma shimeji</name>
    <dbReference type="NCBI Taxonomy" id="47721"/>
    <lineage>
        <taxon>Eukaryota</taxon>
        <taxon>Fungi</taxon>
        <taxon>Dikarya</taxon>
        <taxon>Basidiomycota</taxon>
        <taxon>Agaricomycotina</taxon>
        <taxon>Agaricomycetes</taxon>
        <taxon>Agaricomycetidae</taxon>
        <taxon>Agaricales</taxon>
        <taxon>Tricholomatineae</taxon>
        <taxon>Lyophyllaceae</taxon>
        <taxon>Lyophyllum</taxon>
    </lineage>
</organism>
<accession>A0A9P3PS71</accession>
<reference evidence="4" key="1">
    <citation type="submission" date="2022-07" db="EMBL/GenBank/DDBJ databases">
        <title>The genome of Lyophyllum shimeji provides insight into the initial evolution of ectomycorrhizal fungal genome.</title>
        <authorList>
            <person name="Kobayashi Y."/>
            <person name="Shibata T."/>
            <person name="Hirakawa H."/>
            <person name="Shigenobu S."/>
            <person name="Nishiyama T."/>
            <person name="Yamada A."/>
            <person name="Hasebe M."/>
            <person name="Kawaguchi M."/>
        </authorList>
    </citation>
    <scope>NUCLEOTIDE SEQUENCE</scope>
    <source>
        <strain evidence="4">AT787</strain>
    </source>
</reference>
<dbReference type="OrthoDB" id="3824970at2759"/>
<evidence type="ECO:0000256" key="1">
    <source>
        <dbReference type="SAM" id="MobiDB-lite"/>
    </source>
</evidence>
<feature type="region of interest" description="Disordered" evidence="1">
    <location>
        <begin position="104"/>
        <end position="126"/>
    </location>
</feature>
<evidence type="ECO:0000313" key="5">
    <source>
        <dbReference type="Proteomes" id="UP001063166"/>
    </source>
</evidence>
<evidence type="ECO:0000256" key="2">
    <source>
        <dbReference type="SAM" id="SignalP"/>
    </source>
</evidence>
<dbReference type="PROSITE" id="PS51140">
    <property type="entry name" value="CUE"/>
    <property type="match status" value="1"/>
</dbReference>
<gene>
    <name evidence="4" type="ORF">LshimejAT787_0902750</name>
</gene>
<feature type="compositionally biased region" description="Low complexity" evidence="1">
    <location>
        <begin position="104"/>
        <end position="119"/>
    </location>
</feature>
<dbReference type="GO" id="GO:0043130">
    <property type="term" value="F:ubiquitin binding"/>
    <property type="evidence" value="ECO:0007669"/>
    <property type="project" value="InterPro"/>
</dbReference>
<name>A0A9P3PS71_LYOSH</name>
<dbReference type="InterPro" id="IPR003892">
    <property type="entry name" value="CUE"/>
</dbReference>
<comment type="caution">
    <text evidence="4">The sequence shown here is derived from an EMBL/GenBank/DDBJ whole genome shotgun (WGS) entry which is preliminary data.</text>
</comment>
<feature type="chain" id="PRO_5040140138" description="CUE domain-containing protein" evidence="2">
    <location>
        <begin position="26"/>
        <end position="194"/>
    </location>
</feature>
<dbReference type="SMART" id="SM00546">
    <property type="entry name" value="CUE"/>
    <property type="match status" value="1"/>
</dbReference>
<dbReference type="AlphaFoldDB" id="A0A9P3PS71"/>
<feature type="region of interest" description="Disordered" evidence="1">
    <location>
        <begin position="141"/>
        <end position="165"/>
    </location>
</feature>
<feature type="signal peptide" evidence="2">
    <location>
        <begin position="1"/>
        <end position="25"/>
    </location>
</feature>
<evidence type="ECO:0000313" key="4">
    <source>
        <dbReference type="EMBL" id="GLB41060.1"/>
    </source>
</evidence>
<keyword evidence="2" id="KW-0732">Signal</keyword>
<dbReference type="Pfam" id="PF02845">
    <property type="entry name" value="CUE"/>
    <property type="match status" value="1"/>
</dbReference>
<keyword evidence="5" id="KW-1185">Reference proteome</keyword>
<dbReference type="CDD" id="cd14424">
    <property type="entry name" value="CUE_Cue1p_like"/>
    <property type="match status" value="1"/>
</dbReference>
<dbReference type="Gene3D" id="1.10.8.10">
    <property type="entry name" value="DNA helicase RuvA subunit, C-terminal domain"/>
    <property type="match status" value="1"/>
</dbReference>